<feature type="compositionally biased region" description="Basic and acidic residues" evidence="1">
    <location>
        <begin position="12"/>
        <end position="21"/>
    </location>
</feature>
<gene>
    <name evidence="2" type="ORF">OHA91_01195</name>
</gene>
<name>A0ABZ1Q3Y8_9ACTN</name>
<organism evidence="2 3">
    <name type="scientific">Streptomyces erythrochromogenes</name>
    <dbReference type="NCBI Taxonomy" id="285574"/>
    <lineage>
        <taxon>Bacteria</taxon>
        <taxon>Bacillati</taxon>
        <taxon>Actinomycetota</taxon>
        <taxon>Actinomycetes</taxon>
        <taxon>Kitasatosporales</taxon>
        <taxon>Streptomycetaceae</taxon>
        <taxon>Streptomyces</taxon>
    </lineage>
</organism>
<dbReference type="GeneID" id="95494608"/>
<dbReference type="RefSeq" id="WP_328738330.1">
    <property type="nucleotide sequence ID" value="NZ_CP108036.1"/>
</dbReference>
<accession>A0ABZ1Q3Y8</accession>
<feature type="region of interest" description="Disordered" evidence="1">
    <location>
        <begin position="1"/>
        <end position="21"/>
    </location>
</feature>
<reference evidence="2" key="1">
    <citation type="submission" date="2022-10" db="EMBL/GenBank/DDBJ databases">
        <title>The complete genomes of actinobacterial strains from the NBC collection.</title>
        <authorList>
            <person name="Joergensen T.S."/>
            <person name="Alvarez Arevalo M."/>
            <person name="Sterndorff E.B."/>
            <person name="Faurdal D."/>
            <person name="Vuksanovic O."/>
            <person name="Mourched A.-S."/>
            <person name="Charusanti P."/>
            <person name="Shaw S."/>
            <person name="Blin K."/>
            <person name="Weber T."/>
        </authorList>
    </citation>
    <scope>NUCLEOTIDE SEQUENCE</scope>
    <source>
        <strain evidence="2">NBC_00303</strain>
    </source>
</reference>
<evidence type="ECO:0000313" key="2">
    <source>
        <dbReference type="EMBL" id="WUN77230.1"/>
    </source>
</evidence>
<dbReference type="EMBL" id="CP108036">
    <property type="protein sequence ID" value="WUN77230.1"/>
    <property type="molecule type" value="Genomic_DNA"/>
</dbReference>
<protein>
    <submittedName>
        <fullName evidence="2">Uncharacterized protein</fullName>
    </submittedName>
</protein>
<evidence type="ECO:0000256" key="1">
    <source>
        <dbReference type="SAM" id="MobiDB-lite"/>
    </source>
</evidence>
<keyword evidence="3" id="KW-1185">Reference proteome</keyword>
<sequence length="153" mass="16148">MDLTDSDPQEGCTRRGPDSDRQRFVIARESVADVLAEARGGGEVSPAAVVDGRPARVAAAVPGSVVPQWREGLTPAVLAPGYRRLMGTLAVLDGDAMDCRQLEAALGLEPVPARVEGVRAKRSAWRRGAGCWRIVRGCSAWLSGESAVAREAA</sequence>
<evidence type="ECO:0000313" key="3">
    <source>
        <dbReference type="Proteomes" id="UP001432312"/>
    </source>
</evidence>
<proteinExistence type="predicted"/>
<dbReference type="Proteomes" id="UP001432312">
    <property type="component" value="Chromosome"/>
</dbReference>